<feature type="compositionally biased region" description="Acidic residues" evidence="1">
    <location>
        <begin position="83"/>
        <end position="103"/>
    </location>
</feature>
<reference evidence="2 3" key="1">
    <citation type="submission" date="2013-05" db="EMBL/GenBank/DDBJ databases">
        <title>Genome assembly of Chondromyces apiculatus DSM 436.</title>
        <authorList>
            <person name="Sharma G."/>
            <person name="Khatri I."/>
            <person name="Kaur C."/>
            <person name="Mayilraj S."/>
            <person name="Subramanian S."/>
        </authorList>
    </citation>
    <scope>NUCLEOTIDE SEQUENCE [LARGE SCALE GENOMIC DNA]</scope>
    <source>
        <strain evidence="2 3">DSM 436</strain>
    </source>
</reference>
<dbReference type="EMBL" id="ASRX01000021">
    <property type="protein sequence ID" value="EYF05714.1"/>
    <property type="molecule type" value="Genomic_DNA"/>
</dbReference>
<keyword evidence="2" id="KW-0966">Cell projection</keyword>
<keyword evidence="2" id="KW-0282">Flagellum</keyword>
<comment type="caution">
    <text evidence="2">The sequence shown here is derived from an EMBL/GenBank/DDBJ whole genome shotgun (WGS) entry which is preliminary data.</text>
</comment>
<protein>
    <submittedName>
        <fullName evidence="2">Flagellar hook-length control protein FliK</fullName>
    </submittedName>
</protein>
<feature type="compositionally biased region" description="Acidic residues" evidence="1">
    <location>
        <begin position="154"/>
        <end position="174"/>
    </location>
</feature>
<name>A0A017T8Z7_9BACT</name>
<feature type="compositionally biased region" description="Basic and acidic residues" evidence="1">
    <location>
        <begin position="23"/>
        <end position="32"/>
    </location>
</feature>
<dbReference type="AlphaFoldDB" id="A0A017T8Z7"/>
<dbReference type="SUPFAM" id="SSF110296">
    <property type="entry name" value="Oligoxyloglucan reducing end-specific cellobiohydrolase"/>
    <property type="match status" value="1"/>
</dbReference>
<gene>
    <name evidence="2" type="ORF">CAP_3004</name>
</gene>
<evidence type="ECO:0000313" key="2">
    <source>
        <dbReference type="EMBL" id="EYF05714.1"/>
    </source>
</evidence>
<feature type="compositionally biased region" description="Acidic residues" evidence="1">
    <location>
        <begin position="47"/>
        <end position="75"/>
    </location>
</feature>
<dbReference type="Proteomes" id="UP000019678">
    <property type="component" value="Unassembled WGS sequence"/>
</dbReference>
<dbReference type="OrthoDB" id="5503638at2"/>
<accession>A0A017T8Z7</accession>
<proteinExistence type="predicted"/>
<keyword evidence="2" id="KW-0969">Cilium</keyword>
<feature type="compositionally biased region" description="Acidic residues" evidence="1">
    <location>
        <begin position="135"/>
        <end position="147"/>
    </location>
</feature>
<organism evidence="2 3">
    <name type="scientific">Chondromyces apiculatus DSM 436</name>
    <dbReference type="NCBI Taxonomy" id="1192034"/>
    <lineage>
        <taxon>Bacteria</taxon>
        <taxon>Pseudomonadati</taxon>
        <taxon>Myxococcota</taxon>
        <taxon>Polyangia</taxon>
        <taxon>Polyangiales</taxon>
        <taxon>Polyangiaceae</taxon>
        <taxon>Chondromyces</taxon>
    </lineage>
</organism>
<dbReference type="RefSeq" id="WP_052375339.1">
    <property type="nucleotide sequence ID" value="NZ_ASRX01000021.1"/>
</dbReference>
<sequence length="509" mass="51533">MSRDLRCPPARAALSRGVALHASPDRPGREDRAGDEEEAPLELPPLDMDEEPEAREDDLADLLDTPGDEGDPFDDTEARDLDVVELDVDPAEGTEGGSEDEKEIDVGPLDEGMSLDEEDGGWAGDEQEGGQHGDDIDDVDAGEDDGGAEGTGEAPEDAVDEGELPALDADDEGNYEGKDLLGELPDLPDDPPPAWDPSPWATVAGAGAEVPCCALAVTGAQVVAGGSVLLVVPAGEQVARRPGLDAMASAVAVADGADGAIVVATQRGRLLRSEDQGVSASPLGGWRTTGGTSAMLATTPGRLWIASEGTLWSLSEGAGAVAPAIAASREGGITGIAASGGALLALWQGKGTAQLMRVRGDDELPVDIALSGAALHVASVRGALIAAGAQGRALALGGAEVLCVSRDGGTSFQVVGGLGRVVALAFAGEEASAPLLALCAREGEAHAELVKVPESGAPTRIAALGEARQSEEDEDLGFGAAALAWDAGREVAWIACQLGLLAVAPKPEH</sequence>
<feature type="compositionally biased region" description="Acidic residues" evidence="1">
    <location>
        <begin position="113"/>
        <end position="128"/>
    </location>
</feature>
<keyword evidence="3" id="KW-1185">Reference proteome</keyword>
<evidence type="ECO:0000313" key="3">
    <source>
        <dbReference type="Proteomes" id="UP000019678"/>
    </source>
</evidence>
<evidence type="ECO:0000256" key="1">
    <source>
        <dbReference type="SAM" id="MobiDB-lite"/>
    </source>
</evidence>
<feature type="region of interest" description="Disordered" evidence="1">
    <location>
        <begin position="1"/>
        <end position="201"/>
    </location>
</feature>